<reference evidence="2" key="1">
    <citation type="submission" date="2024-07" db="EMBL/GenBank/DDBJ databases">
        <title>Two chromosome-level genome assemblies of Korean endemic species Abeliophyllum distichum and Forsythia ovata (Oleaceae).</title>
        <authorList>
            <person name="Jang H."/>
        </authorList>
    </citation>
    <scope>NUCLEOTIDE SEQUENCE [LARGE SCALE GENOMIC DNA]</scope>
</reference>
<proteinExistence type="predicted"/>
<keyword evidence="2" id="KW-1185">Reference proteome</keyword>
<evidence type="ECO:0000313" key="1">
    <source>
        <dbReference type="EMBL" id="KAL2551954.1"/>
    </source>
</evidence>
<protein>
    <submittedName>
        <fullName evidence="1">Protein FORGETTER 1</fullName>
    </submittedName>
</protein>
<evidence type="ECO:0000313" key="2">
    <source>
        <dbReference type="Proteomes" id="UP001604277"/>
    </source>
</evidence>
<gene>
    <name evidence="1" type="ORF">Fot_05573</name>
</gene>
<accession>A0ABD1WQH9</accession>
<dbReference type="EMBL" id="JBFOLJ010000002">
    <property type="protein sequence ID" value="KAL2551954.1"/>
    <property type="molecule type" value="Genomic_DNA"/>
</dbReference>
<name>A0ABD1WQH9_9LAMI</name>
<comment type="caution">
    <text evidence="1">The sequence shown here is derived from an EMBL/GenBank/DDBJ whole genome shotgun (WGS) entry which is preliminary data.</text>
</comment>
<dbReference type="AlphaFoldDB" id="A0ABD1WQH9"/>
<sequence>MAPTVSRATSVLLVGTVGRRLQEVNVLSILLVWGAIEKALSKQARRSHWRILVVYIETTIDNQRIVVKDFIQVEIVVEKNSQKIILIEKDLLQRVELLWLQCIYYGTFWKLKTHGNAICRSGIGFRTQEYQLAEKSYPHNSV</sequence>
<dbReference type="Proteomes" id="UP001604277">
    <property type="component" value="Unassembled WGS sequence"/>
</dbReference>
<organism evidence="1 2">
    <name type="scientific">Forsythia ovata</name>
    <dbReference type="NCBI Taxonomy" id="205694"/>
    <lineage>
        <taxon>Eukaryota</taxon>
        <taxon>Viridiplantae</taxon>
        <taxon>Streptophyta</taxon>
        <taxon>Embryophyta</taxon>
        <taxon>Tracheophyta</taxon>
        <taxon>Spermatophyta</taxon>
        <taxon>Magnoliopsida</taxon>
        <taxon>eudicotyledons</taxon>
        <taxon>Gunneridae</taxon>
        <taxon>Pentapetalae</taxon>
        <taxon>asterids</taxon>
        <taxon>lamiids</taxon>
        <taxon>Lamiales</taxon>
        <taxon>Oleaceae</taxon>
        <taxon>Forsythieae</taxon>
        <taxon>Forsythia</taxon>
    </lineage>
</organism>